<dbReference type="GO" id="GO:0005829">
    <property type="term" value="C:cytosol"/>
    <property type="evidence" value="ECO:0007669"/>
    <property type="project" value="TreeGrafter"/>
</dbReference>
<reference evidence="2 3" key="1">
    <citation type="submission" date="2019-05" db="EMBL/GenBank/DDBJ databases">
        <title>Pseudorhodobacter turbinis sp. nov., isolated from the gut of the Korean turban shell.</title>
        <authorList>
            <person name="Jeong Y.-S."/>
            <person name="Kang W.-R."/>
            <person name="Bae J.-W."/>
        </authorList>
    </citation>
    <scope>NUCLEOTIDE SEQUENCE [LARGE SCALE GENOMIC DNA]</scope>
    <source>
        <strain evidence="2 3">S12M18</strain>
        <plasmid evidence="2 3">unnamed1</plasmid>
    </source>
</reference>
<dbReference type="Pfam" id="PF03883">
    <property type="entry name" value="H2O2_YaaD"/>
    <property type="match status" value="1"/>
</dbReference>
<keyword evidence="2" id="KW-0614">Plasmid</keyword>
<sequence>MLTVISPAKRLDDGATLPEGMTATTPRFSADAKVLAEVAQQLSAADLRKLMHISQPLADLNVTRFANFADADTKPAALFFAGDTYAGLEAKTLDADALRWAQDHLCILSGLYGMLRPLDAIAPYRLEMGSKLKNPRGADLYAYWRAEIAPAINALAADVQARALVNCASIEYFGAVDVDALTIPVITPTFLEEKNGEAKIVSFYAKKARGAMARFIAENRLMDPEALCDFNVGGYAYDKARSAPHAPVFIRSA</sequence>
<dbReference type="KEGG" id="pseb:EOK75_17485"/>
<organism evidence="2 3">
    <name type="scientific">Pseudorhodobacter turbinis</name>
    <dbReference type="NCBI Taxonomy" id="2500533"/>
    <lineage>
        <taxon>Bacteria</taxon>
        <taxon>Pseudomonadati</taxon>
        <taxon>Pseudomonadota</taxon>
        <taxon>Alphaproteobacteria</taxon>
        <taxon>Rhodobacterales</taxon>
        <taxon>Paracoccaceae</taxon>
        <taxon>Pseudorhodobacter</taxon>
    </lineage>
</organism>
<keyword evidence="3" id="KW-1185">Reference proteome</keyword>
<protein>
    <recommendedName>
        <fullName evidence="1">UPF0246 protein EOK75_17485</fullName>
    </recommendedName>
</protein>
<dbReference type="GO" id="GO:0033194">
    <property type="term" value="P:response to hydroperoxide"/>
    <property type="evidence" value="ECO:0007669"/>
    <property type="project" value="TreeGrafter"/>
</dbReference>
<dbReference type="NCBIfam" id="NF002542">
    <property type="entry name" value="PRK02101.1-3"/>
    <property type="match status" value="1"/>
</dbReference>
<dbReference type="InterPro" id="IPR005583">
    <property type="entry name" value="YaaA"/>
</dbReference>
<comment type="similarity">
    <text evidence="1">Belongs to the UPF0246 family.</text>
</comment>
<dbReference type="HAMAP" id="MF_00652">
    <property type="entry name" value="UPF0246"/>
    <property type="match status" value="1"/>
</dbReference>
<accession>A0A4P8EKQ9</accession>
<dbReference type="EMBL" id="CP039965">
    <property type="protein sequence ID" value="QCO57503.1"/>
    <property type="molecule type" value="Genomic_DNA"/>
</dbReference>
<proteinExistence type="inferred from homology"/>
<dbReference type="AlphaFoldDB" id="A0A4P8EKQ9"/>
<dbReference type="OrthoDB" id="9777133at2"/>
<evidence type="ECO:0000313" key="3">
    <source>
        <dbReference type="Proteomes" id="UP000298631"/>
    </source>
</evidence>
<name>A0A4P8EKQ9_9RHOB</name>
<dbReference type="RefSeq" id="WP_137195297.1">
    <property type="nucleotide sequence ID" value="NZ_CP039965.1"/>
</dbReference>
<dbReference type="PANTHER" id="PTHR30283">
    <property type="entry name" value="PEROXIDE STRESS RESPONSE PROTEIN YAAA"/>
    <property type="match status" value="1"/>
</dbReference>
<evidence type="ECO:0000313" key="2">
    <source>
        <dbReference type="EMBL" id="QCO57503.1"/>
    </source>
</evidence>
<dbReference type="PANTHER" id="PTHR30283:SF4">
    <property type="entry name" value="PEROXIDE STRESS RESISTANCE PROTEIN YAAA"/>
    <property type="match status" value="1"/>
</dbReference>
<gene>
    <name evidence="2" type="primary">yaaA</name>
    <name evidence="2" type="ORF">EOK75_17485</name>
</gene>
<dbReference type="Proteomes" id="UP000298631">
    <property type="component" value="Plasmid unnamed1"/>
</dbReference>
<evidence type="ECO:0000256" key="1">
    <source>
        <dbReference type="HAMAP-Rule" id="MF_00652"/>
    </source>
</evidence>
<geneLocation type="plasmid" evidence="2 3">
    <name>unnamed1</name>
</geneLocation>